<organism evidence="2">
    <name type="scientific">Leptocylindrus danicus</name>
    <dbReference type="NCBI Taxonomy" id="163516"/>
    <lineage>
        <taxon>Eukaryota</taxon>
        <taxon>Sar</taxon>
        <taxon>Stramenopiles</taxon>
        <taxon>Ochrophyta</taxon>
        <taxon>Bacillariophyta</taxon>
        <taxon>Coscinodiscophyceae</taxon>
        <taxon>Chaetocerotophycidae</taxon>
        <taxon>Leptocylindrales</taxon>
        <taxon>Leptocylindraceae</taxon>
        <taxon>Leptocylindrus</taxon>
    </lineage>
</organism>
<proteinExistence type="predicted"/>
<name>A0A7S2LFX1_9STRA</name>
<sequence length="216" mass="23981">MNLSTPPTTPPRNYGSQGYPNLPPPPDVRRYAGGVNKRCAEEELTENDLGLIAFPPLLFDDDDDHPPPARRLKPRFNMEGYDGFESSMMQPLSFQRSPSLFVTPPPKREEEEKMPSLPASVTCLEPISDFNVSNNHDDEPMTHEQKPVAMVVPIPRRASAFAGLRDGCDEKQGISGGLPSLDMSMHSVGSCNFQSLDASSHSVSFARTFRFERMAR</sequence>
<evidence type="ECO:0000313" key="2">
    <source>
        <dbReference type="EMBL" id="CAD9604680.1"/>
    </source>
</evidence>
<reference evidence="2" key="1">
    <citation type="submission" date="2021-01" db="EMBL/GenBank/DDBJ databases">
        <authorList>
            <person name="Corre E."/>
            <person name="Pelletier E."/>
            <person name="Niang G."/>
            <person name="Scheremetjew M."/>
            <person name="Finn R."/>
            <person name="Kale V."/>
            <person name="Holt S."/>
            <person name="Cochrane G."/>
            <person name="Meng A."/>
            <person name="Brown T."/>
            <person name="Cohen L."/>
        </authorList>
    </citation>
    <scope>NUCLEOTIDE SEQUENCE</scope>
    <source>
        <strain evidence="2">B650</strain>
    </source>
</reference>
<accession>A0A7S2LFX1</accession>
<dbReference type="AlphaFoldDB" id="A0A7S2LFX1"/>
<gene>
    <name evidence="2" type="ORF">LDAN0321_LOCUS17876</name>
</gene>
<evidence type="ECO:0000256" key="1">
    <source>
        <dbReference type="SAM" id="MobiDB-lite"/>
    </source>
</evidence>
<protein>
    <submittedName>
        <fullName evidence="2">Uncharacterized protein</fullName>
    </submittedName>
</protein>
<feature type="region of interest" description="Disordered" evidence="1">
    <location>
        <begin position="1"/>
        <end position="34"/>
    </location>
</feature>
<dbReference type="EMBL" id="HBGY01028877">
    <property type="protein sequence ID" value="CAD9604680.1"/>
    <property type="molecule type" value="Transcribed_RNA"/>
</dbReference>